<dbReference type="AlphaFoldDB" id="L0AVS3"/>
<dbReference type="EMBL" id="CP001669">
    <property type="protein sequence ID" value="AFZ79338.1"/>
    <property type="molecule type" value="Genomic_DNA"/>
</dbReference>
<dbReference type="STRING" id="1537102.L0AVS3"/>
<dbReference type="Proteomes" id="UP000031512">
    <property type="component" value="Chromosome 1"/>
</dbReference>
<evidence type="ECO:0000313" key="1">
    <source>
        <dbReference type="EMBL" id="AFZ79338.1"/>
    </source>
</evidence>
<proteinExistence type="predicted"/>
<organism evidence="1 2">
    <name type="scientific">Theileria equi strain WA</name>
    <dbReference type="NCBI Taxonomy" id="1537102"/>
    <lineage>
        <taxon>Eukaryota</taxon>
        <taxon>Sar</taxon>
        <taxon>Alveolata</taxon>
        <taxon>Apicomplexa</taxon>
        <taxon>Aconoidasida</taxon>
        <taxon>Piroplasmida</taxon>
        <taxon>Theileriidae</taxon>
        <taxon>Theileria</taxon>
    </lineage>
</organism>
<protein>
    <submittedName>
        <fullName evidence="1">Uncharacterized protein</fullName>
    </submittedName>
</protein>
<evidence type="ECO:0000313" key="2">
    <source>
        <dbReference type="Proteomes" id="UP000031512"/>
    </source>
</evidence>
<accession>L0AVS3</accession>
<dbReference type="VEuPathDB" id="PiroplasmaDB:BEWA_021860"/>
<gene>
    <name evidence="1" type="ORF">BEWA_021860</name>
</gene>
<reference evidence="1 2" key="1">
    <citation type="journal article" date="2012" name="BMC Genomics">
        <title>Comparative genomic analysis and phylogenetic position of Theileria equi.</title>
        <authorList>
            <person name="Kappmeyer L.S."/>
            <person name="Thiagarajan M."/>
            <person name="Herndon D.R."/>
            <person name="Ramsay J.D."/>
            <person name="Caler E."/>
            <person name="Djikeng A."/>
            <person name="Gillespie J.J."/>
            <person name="Lau A.O."/>
            <person name="Roalson E.H."/>
            <person name="Silva J.C."/>
            <person name="Silva M.G."/>
            <person name="Suarez C.E."/>
            <person name="Ueti M.W."/>
            <person name="Nene V.M."/>
            <person name="Mealey R.H."/>
            <person name="Knowles D.P."/>
            <person name="Brayton K.A."/>
        </authorList>
    </citation>
    <scope>NUCLEOTIDE SEQUENCE [LARGE SCALE GENOMIC DNA]</scope>
    <source>
        <strain evidence="1 2">WA</strain>
    </source>
</reference>
<dbReference type="GeneID" id="15806744"/>
<keyword evidence="2" id="KW-1185">Reference proteome</keyword>
<dbReference type="RefSeq" id="XP_004829004.1">
    <property type="nucleotide sequence ID" value="XM_004828947.1"/>
</dbReference>
<name>L0AVS3_THEEQ</name>
<dbReference type="OrthoDB" id="364025at2759"/>
<dbReference type="eggNOG" id="ENOG502QX04">
    <property type="taxonomic scope" value="Eukaryota"/>
</dbReference>
<dbReference type="KEGG" id="beq:BEWA_021860"/>
<sequence length="787" mass="90968">MIAYSEESCCRSAETSNYGPHVDTNNHKIKREHTRYKIVLYEKGVLAKSNRKLLQRISLLDLSGDVTLNSKGESNHIQGPSKHIINSNRENTFQKSQGQEKISINAQIGRGSFKRKISDIKPDDSDNHTSTDNFNVWGKLSGALNSICDFHKDDNENKTHCDIYLTIGGYILRGKPANTRDGEHLLIMRKVPNHCSCLCSCRNHIEVPDHTTHPSYYEICGIINKKVDFKERPSVVYQTLDDSLPDEAYLYPSKNSQSKWIILTVTDELLNDIIDENAYFKEVRSHKGKNEVKKVVLCARNETFYIEKMELGGTILLVASADTNFERKDRKNLLTIVGSCKYMYNLIRATPIFDSLPKDQLTSTSLMTDKTAISDSQIMQFLLNKYEESPCYYIYQTDNKIRYMGEHFFGEVAIRLLQIIPIYFTKNPQHKKALTELTVGYFWNIVNEYSDIFEFIESELMNIPTILQLLTRICDFDEQFDLKEYVSVMKDETQLLNLTAKLNLFKIQKLITWCITTASHDTGVNFIDMVFHIDNIIFNDSLPGYIFDELLKYLMEYNCKDNSTLDYINCVKFYYENTTFSDLTEKIHSYCGIESIDDRLGTLYDKSGPELFKINRIISSKVPNLEKIPCLDYDIFKGNTRGLAQLRFNYSMNSLLSVCRSPLSIHISCLANKLVTAIEPNGCLLRICQTQEDEDLRDSLSALFKVRDVWHLEDLECKLKRFFKEKTAIDAITGAPNHYARLWIKSEKNNKNTERNKDSSIWEKDSESKKQIEEESYMIINWNVPLL</sequence>